<dbReference type="SUPFAM" id="SSF53474">
    <property type="entry name" value="alpha/beta-Hydrolases"/>
    <property type="match status" value="1"/>
</dbReference>
<dbReference type="InterPro" id="IPR029058">
    <property type="entry name" value="AB_hydrolase_fold"/>
</dbReference>
<sequence length="274" mass="30978">MSYSNSKTIVFITGAFVSSSCWDDWKACFESNGYTCYVPAWPHKNASVATLRARQPNPEIASIRLAQLEEYFANFVQQLPEKPILIGHSMGGLLTQLLLQRDLAAAGVAIHSVPPQGVVTFKWSFFRSVWGPLGLFTPLDEAFLMSFGQWRYAFTNGMPPGQQEAAYERFIIPESKRIARDGLTSAARVDFDRPHAPLLFLAGSTDHIIPASLNYSNFKRYTHVGSVTEYHEFEGRNHFVLGQQTWQEDARFILCWLRMQPAVSQAMKYEDIAI</sequence>
<accession>A0ABS3QFG7</accession>
<keyword evidence="3" id="KW-1185">Reference proteome</keyword>
<reference evidence="2 3" key="1">
    <citation type="submission" date="2021-03" db="EMBL/GenBank/DDBJ databases">
        <authorList>
            <person name="Kim M.K."/>
        </authorList>
    </citation>
    <scope>NUCLEOTIDE SEQUENCE [LARGE SCALE GENOMIC DNA]</scope>
    <source>
        <strain evidence="2 3">BT442</strain>
    </source>
</reference>
<dbReference type="EMBL" id="JAGETZ010000005">
    <property type="protein sequence ID" value="MBO2009976.1"/>
    <property type="molecule type" value="Genomic_DNA"/>
</dbReference>
<proteinExistence type="predicted"/>
<comment type="caution">
    <text evidence="2">The sequence shown here is derived from an EMBL/GenBank/DDBJ whole genome shotgun (WGS) entry which is preliminary data.</text>
</comment>
<dbReference type="PROSITE" id="PS51257">
    <property type="entry name" value="PROKAR_LIPOPROTEIN"/>
    <property type="match status" value="1"/>
</dbReference>
<evidence type="ECO:0000313" key="3">
    <source>
        <dbReference type="Proteomes" id="UP000664369"/>
    </source>
</evidence>
<dbReference type="RefSeq" id="WP_208175611.1">
    <property type="nucleotide sequence ID" value="NZ_JAGETZ010000005.1"/>
</dbReference>
<protein>
    <submittedName>
        <fullName evidence="2">Alpha/beta hydrolase</fullName>
    </submittedName>
</protein>
<dbReference type="PANTHER" id="PTHR43194">
    <property type="entry name" value="HYDROLASE ALPHA/BETA FOLD FAMILY"/>
    <property type="match status" value="1"/>
</dbReference>
<evidence type="ECO:0000259" key="1">
    <source>
        <dbReference type="Pfam" id="PF12697"/>
    </source>
</evidence>
<dbReference type="InterPro" id="IPR050228">
    <property type="entry name" value="Carboxylesterase_BioH"/>
</dbReference>
<dbReference type="InterPro" id="IPR000073">
    <property type="entry name" value="AB_hydrolase_1"/>
</dbReference>
<keyword evidence="2" id="KW-0378">Hydrolase</keyword>
<dbReference type="GO" id="GO:0016787">
    <property type="term" value="F:hydrolase activity"/>
    <property type="evidence" value="ECO:0007669"/>
    <property type="project" value="UniProtKB-KW"/>
</dbReference>
<dbReference type="PANTHER" id="PTHR43194:SF5">
    <property type="entry name" value="PIMELOYL-[ACYL-CARRIER PROTEIN] METHYL ESTER ESTERASE"/>
    <property type="match status" value="1"/>
</dbReference>
<dbReference type="Proteomes" id="UP000664369">
    <property type="component" value="Unassembled WGS sequence"/>
</dbReference>
<organism evidence="2 3">
    <name type="scientific">Hymenobacter negativus</name>
    <dbReference type="NCBI Taxonomy" id="2795026"/>
    <lineage>
        <taxon>Bacteria</taxon>
        <taxon>Pseudomonadati</taxon>
        <taxon>Bacteroidota</taxon>
        <taxon>Cytophagia</taxon>
        <taxon>Cytophagales</taxon>
        <taxon>Hymenobacteraceae</taxon>
        <taxon>Hymenobacter</taxon>
    </lineage>
</organism>
<feature type="domain" description="AB hydrolase-1" evidence="1">
    <location>
        <begin position="9"/>
        <end position="242"/>
    </location>
</feature>
<dbReference type="Pfam" id="PF12697">
    <property type="entry name" value="Abhydrolase_6"/>
    <property type="match status" value="1"/>
</dbReference>
<dbReference type="Gene3D" id="3.40.50.1820">
    <property type="entry name" value="alpha/beta hydrolase"/>
    <property type="match status" value="1"/>
</dbReference>
<name>A0ABS3QFG7_9BACT</name>
<evidence type="ECO:0000313" key="2">
    <source>
        <dbReference type="EMBL" id="MBO2009976.1"/>
    </source>
</evidence>
<gene>
    <name evidence="2" type="ORF">J4E00_13015</name>
</gene>